<evidence type="ECO:0000313" key="2">
    <source>
        <dbReference type="EMBL" id="KAF4401710.1"/>
    </source>
</evidence>
<keyword evidence="3" id="KW-1185">Reference proteome</keyword>
<dbReference type="PANTHER" id="PTHR45023:SF4">
    <property type="entry name" value="GLYCINE-RICH PROTEIN-RELATED"/>
    <property type="match status" value="1"/>
</dbReference>
<dbReference type="PANTHER" id="PTHR45023">
    <property type="match status" value="1"/>
</dbReference>
<evidence type="ECO:0000259" key="1">
    <source>
        <dbReference type="Pfam" id="PF14303"/>
    </source>
</evidence>
<feature type="domain" description="No apical meristem-associated C-terminal" evidence="1">
    <location>
        <begin position="100"/>
        <end position="190"/>
    </location>
</feature>
<gene>
    <name evidence="2" type="ORF">G4B88_000758</name>
</gene>
<dbReference type="AlphaFoldDB" id="A0A7J6I4Y0"/>
<dbReference type="Pfam" id="PF14303">
    <property type="entry name" value="NAM-associated"/>
    <property type="match status" value="1"/>
</dbReference>
<dbReference type="Proteomes" id="UP000583929">
    <property type="component" value="Unassembled WGS sequence"/>
</dbReference>
<dbReference type="EMBL" id="JAATIQ010000011">
    <property type="protein sequence ID" value="KAF4401710.1"/>
    <property type="molecule type" value="Genomic_DNA"/>
</dbReference>
<comment type="caution">
    <text evidence="2">The sequence shown here is derived from an EMBL/GenBank/DDBJ whole genome shotgun (WGS) entry which is preliminary data.</text>
</comment>
<protein>
    <recommendedName>
        <fullName evidence="1">No apical meristem-associated C-terminal domain-containing protein</fullName>
    </recommendedName>
</protein>
<accession>A0A7J6I4Y0</accession>
<evidence type="ECO:0000313" key="3">
    <source>
        <dbReference type="Proteomes" id="UP000583929"/>
    </source>
</evidence>
<reference evidence="2 3" key="1">
    <citation type="journal article" date="2020" name="bioRxiv">
        <title>Sequence and annotation of 42 cannabis genomes reveals extensive copy number variation in cannabinoid synthesis and pathogen resistance genes.</title>
        <authorList>
            <person name="Mckernan K.J."/>
            <person name="Helbert Y."/>
            <person name="Kane L.T."/>
            <person name="Ebling H."/>
            <person name="Zhang L."/>
            <person name="Liu B."/>
            <person name="Eaton Z."/>
            <person name="Mclaughlin S."/>
            <person name="Kingan S."/>
            <person name="Baybayan P."/>
            <person name="Concepcion G."/>
            <person name="Jordan M."/>
            <person name="Riva A."/>
            <person name="Barbazuk W."/>
            <person name="Harkins T."/>
        </authorList>
    </citation>
    <scope>NUCLEOTIDE SEQUENCE [LARGE SCALE GENOMIC DNA]</scope>
    <source>
        <strain evidence="3">cv. Jamaican Lion 4</strain>
        <tissue evidence="2">Leaf</tissue>
    </source>
</reference>
<organism evidence="2 3">
    <name type="scientific">Cannabis sativa</name>
    <name type="common">Hemp</name>
    <name type="synonym">Marijuana</name>
    <dbReference type="NCBI Taxonomy" id="3483"/>
    <lineage>
        <taxon>Eukaryota</taxon>
        <taxon>Viridiplantae</taxon>
        <taxon>Streptophyta</taxon>
        <taxon>Embryophyta</taxon>
        <taxon>Tracheophyta</taxon>
        <taxon>Spermatophyta</taxon>
        <taxon>Magnoliopsida</taxon>
        <taxon>eudicotyledons</taxon>
        <taxon>Gunneridae</taxon>
        <taxon>Pentapetalae</taxon>
        <taxon>rosids</taxon>
        <taxon>fabids</taxon>
        <taxon>Rosales</taxon>
        <taxon>Cannabaceae</taxon>
        <taxon>Cannabis</taxon>
    </lineage>
</organism>
<name>A0A7J6I4Y0_CANSA</name>
<proteinExistence type="predicted"/>
<dbReference type="InterPro" id="IPR029466">
    <property type="entry name" value="NAM-associated_C"/>
</dbReference>
<sequence>MINEELESNVDTSKDGVVGTDQISVNFWGRIANYFNTHYKDDQRRTGKQCKDHCNKMNQKVTRFNGCYKRVQQAHHIGWFDDQIIKNAHEMYKSENNNLKFQLVDCWRLLKDEPKWNVMYQSEGVKRAKVSRSGAYTSSSNVDISDHKVREERPIGQKATKRKGKGKQDEQLATFYDINQRKANVLEKLVAVQEKKVMAKYMDYLFLGTSNMTPEQKKDHKNLVAHIKTNILNL</sequence>